<proteinExistence type="predicted"/>
<dbReference type="Proteomes" id="UP000716291">
    <property type="component" value="Unassembled WGS sequence"/>
</dbReference>
<keyword evidence="3" id="KW-1185">Reference proteome</keyword>
<gene>
    <name evidence="2" type="ORF">G6F64_014940</name>
</gene>
<evidence type="ECO:0000313" key="3">
    <source>
        <dbReference type="Proteomes" id="UP000716291"/>
    </source>
</evidence>
<evidence type="ECO:0000256" key="1">
    <source>
        <dbReference type="SAM" id="MobiDB-lite"/>
    </source>
</evidence>
<dbReference type="AlphaFoldDB" id="A0A9P6WSM6"/>
<comment type="caution">
    <text evidence="2">The sequence shown here is derived from an EMBL/GenBank/DDBJ whole genome shotgun (WGS) entry which is preliminary data.</text>
</comment>
<accession>A0A9P6WSM6</accession>
<dbReference type="EMBL" id="JAANQT010010342">
    <property type="protein sequence ID" value="KAG1275245.1"/>
    <property type="molecule type" value="Genomic_DNA"/>
</dbReference>
<name>A0A9P6WSM6_RHIOR</name>
<organism evidence="2 3">
    <name type="scientific">Rhizopus oryzae</name>
    <name type="common">Mucormycosis agent</name>
    <name type="synonym">Rhizopus arrhizus var. delemar</name>
    <dbReference type="NCBI Taxonomy" id="64495"/>
    <lineage>
        <taxon>Eukaryota</taxon>
        <taxon>Fungi</taxon>
        <taxon>Fungi incertae sedis</taxon>
        <taxon>Mucoromycota</taxon>
        <taxon>Mucoromycotina</taxon>
        <taxon>Mucoromycetes</taxon>
        <taxon>Mucorales</taxon>
        <taxon>Mucorineae</taxon>
        <taxon>Rhizopodaceae</taxon>
        <taxon>Rhizopus</taxon>
    </lineage>
</organism>
<evidence type="ECO:0000313" key="2">
    <source>
        <dbReference type="EMBL" id="KAG1275245.1"/>
    </source>
</evidence>
<protein>
    <submittedName>
        <fullName evidence="2">Uncharacterized protein</fullName>
    </submittedName>
</protein>
<feature type="region of interest" description="Disordered" evidence="1">
    <location>
        <begin position="56"/>
        <end position="84"/>
    </location>
</feature>
<sequence length="84" mass="8890">MYSGLAIIHRGAGRKGRACKVESVNGPMRIAISVRCSIKSTMRSLLVSSSVISGYSRRNSPTCGTTQCSITGTDASTRNRPAGR</sequence>
<reference evidence="2" key="1">
    <citation type="journal article" date="2020" name="Microb. Genom.">
        <title>Genetic diversity of clinical and environmental Mucorales isolates obtained from an investigation of mucormycosis cases among solid organ transplant recipients.</title>
        <authorList>
            <person name="Nguyen M.H."/>
            <person name="Kaul D."/>
            <person name="Muto C."/>
            <person name="Cheng S.J."/>
            <person name="Richter R.A."/>
            <person name="Bruno V.M."/>
            <person name="Liu G."/>
            <person name="Beyhan S."/>
            <person name="Sundermann A.J."/>
            <person name="Mounaud S."/>
            <person name="Pasculle A.W."/>
            <person name="Nierman W.C."/>
            <person name="Driscoll E."/>
            <person name="Cumbie R."/>
            <person name="Clancy C.J."/>
            <person name="Dupont C.L."/>
        </authorList>
    </citation>
    <scope>NUCLEOTIDE SEQUENCE</scope>
    <source>
        <strain evidence="2">GL11</strain>
    </source>
</reference>